<accession>A0ACC3TD64</accession>
<reference evidence="2" key="1">
    <citation type="journal article" date="2024" name="Front. Bioeng. Biotechnol.">
        <title>Genome-scale model development and genomic sequencing of the oleaginous clade Lipomyces.</title>
        <authorList>
            <person name="Czajka J.J."/>
            <person name="Han Y."/>
            <person name="Kim J."/>
            <person name="Mondo S.J."/>
            <person name="Hofstad B.A."/>
            <person name="Robles A."/>
            <person name="Haridas S."/>
            <person name="Riley R."/>
            <person name="LaButti K."/>
            <person name="Pangilinan J."/>
            <person name="Andreopoulos W."/>
            <person name="Lipzen A."/>
            <person name="Yan J."/>
            <person name="Wang M."/>
            <person name="Ng V."/>
            <person name="Grigoriev I.V."/>
            <person name="Spatafora J.W."/>
            <person name="Magnuson J.K."/>
            <person name="Baker S.E."/>
            <person name="Pomraning K.R."/>
        </authorList>
    </citation>
    <scope>NUCLEOTIDE SEQUENCE [LARGE SCALE GENOMIC DNA]</scope>
    <source>
        <strain evidence="2">CBS 10300</strain>
    </source>
</reference>
<organism evidence="1 2">
    <name type="scientific">Lipomyces orientalis</name>
    <dbReference type="NCBI Taxonomy" id="1233043"/>
    <lineage>
        <taxon>Eukaryota</taxon>
        <taxon>Fungi</taxon>
        <taxon>Dikarya</taxon>
        <taxon>Ascomycota</taxon>
        <taxon>Saccharomycotina</taxon>
        <taxon>Lipomycetes</taxon>
        <taxon>Lipomycetales</taxon>
        <taxon>Lipomycetaceae</taxon>
        <taxon>Lipomyces</taxon>
    </lineage>
</organism>
<comment type="caution">
    <text evidence="1">The sequence shown here is derived from an EMBL/GenBank/DDBJ whole genome shotgun (WGS) entry which is preliminary data.</text>
</comment>
<keyword evidence="2" id="KW-1185">Reference proteome</keyword>
<name>A0ACC3TD64_9ASCO</name>
<gene>
    <name evidence="1" type="ORF">V1517DRAFT_333806</name>
</gene>
<protein>
    <submittedName>
        <fullName evidence="1">Uncharacterized protein</fullName>
    </submittedName>
</protein>
<dbReference type="EMBL" id="MU970238">
    <property type="protein sequence ID" value="KAK9319044.1"/>
    <property type="molecule type" value="Genomic_DNA"/>
</dbReference>
<evidence type="ECO:0000313" key="2">
    <source>
        <dbReference type="Proteomes" id="UP001489719"/>
    </source>
</evidence>
<sequence>MECSAFSEEFSCGMDGVCSSELHLPWFYFDQKYVIFAIQNQEECQKLTILIIVLTNQPKELMAQWLDMIPGERICNAAELKSIRTALIQTR</sequence>
<proteinExistence type="predicted"/>
<evidence type="ECO:0000313" key="1">
    <source>
        <dbReference type="EMBL" id="KAK9319044.1"/>
    </source>
</evidence>
<dbReference type="Proteomes" id="UP001489719">
    <property type="component" value="Unassembled WGS sequence"/>
</dbReference>